<dbReference type="Gene3D" id="3.20.20.70">
    <property type="entry name" value="Aldolase class I"/>
    <property type="match status" value="1"/>
</dbReference>
<evidence type="ECO:0000259" key="2">
    <source>
        <dbReference type="Pfam" id="PF19200"/>
    </source>
</evidence>
<dbReference type="RefSeq" id="WP_062412497.1">
    <property type="nucleotide sequence ID" value="NZ_JAJCIO010000017.1"/>
</dbReference>
<dbReference type="InterPro" id="IPR008589">
    <property type="entry name" value="MupG"/>
</dbReference>
<dbReference type="Proteomes" id="UP001206692">
    <property type="component" value="Unassembled WGS sequence"/>
</dbReference>
<organism evidence="3 4">
    <name type="scientific">Megasphaera massiliensis</name>
    <dbReference type="NCBI Taxonomy" id="1232428"/>
    <lineage>
        <taxon>Bacteria</taxon>
        <taxon>Bacillati</taxon>
        <taxon>Bacillota</taxon>
        <taxon>Negativicutes</taxon>
        <taxon>Veillonellales</taxon>
        <taxon>Veillonellaceae</taxon>
        <taxon>Megasphaera</taxon>
    </lineage>
</organism>
<dbReference type="InterPro" id="IPR017853">
    <property type="entry name" value="GH"/>
</dbReference>
<dbReference type="SUPFAM" id="SSF51445">
    <property type="entry name" value="(Trans)glycosidases"/>
    <property type="match status" value="1"/>
</dbReference>
<dbReference type="SUPFAM" id="SSF50891">
    <property type="entry name" value="Cyclophilin-like"/>
    <property type="match status" value="1"/>
</dbReference>
<evidence type="ECO:0000313" key="3">
    <source>
        <dbReference type="EMBL" id="MCQ5342814.1"/>
    </source>
</evidence>
<reference evidence="3 4" key="1">
    <citation type="submission" date="2022-06" db="EMBL/GenBank/DDBJ databases">
        <title>Isolation of gut microbiota from human fecal samples.</title>
        <authorList>
            <person name="Pamer E.G."/>
            <person name="Barat B."/>
            <person name="Waligurski E."/>
            <person name="Medina S."/>
            <person name="Paddock L."/>
            <person name="Mostad J."/>
        </authorList>
    </citation>
    <scope>NUCLEOTIDE SEQUENCE [LARGE SCALE GENOMIC DNA]</scope>
    <source>
        <strain evidence="3 4">DFI.1.1</strain>
    </source>
</reference>
<evidence type="ECO:0000313" key="4">
    <source>
        <dbReference type="Proteomes" id="UP001206692"/>
    </source>
</evidence>
<proteinExistence type="predicted"/>
<sequence length="360" mass="39872">MDTGISIYPGLGGSITEKTDRIDAASALGIRRLFTSFHIPETDASAFHKELDAVLSTARSHGFDVVADISPASAALLGMDRFEPVKLANLGITTIRIDDGFDAEKIALYSQVIQVQLNASTLTEDNLKDLQKRGARMEALDGLHNFYPRPHTGLDRTYVIEQTKRLQDYGLSVGAFVASSKGRRGPLSEGLPTLEEHRRLSVSLAARHLAALGLQSVFIGDDRPSMEELHQLARVGQEETGVVVLKARLLIREPYVQDLLSHTFTSRPDPSRDVVRAGSSRSLLDGRIIEPDSAGFRSLRRGDITIDNADFLRYMGEVQIVKRELEPEARTNIAAKILPEEEFLIDTITPGRKFRFELIR</sequence>
<dbReference type="PANTHER" id="PTHR38435">
    <property type="match status" value="1"/>
</dbReference>
<dbReference type="InterPro" id="IPR029000">
    <property type="entry name" value="Cyclophilin-like_dom_sf"/>
</dbReference>
<dbReference type="EMBL" id="JANGEW010000012">
    <property type="protein sequence ID" value="MCQ5342814.1"/>
    <property type="molecule type" value="Genomic_DNA"/>
</dbReference>
<evidence type="ECO:0000259" key="1">
    <source>
        <dbReference type="Pfam" id="PF05913"/>
    </source>
</evidence>
<dbReference type="InterPro" id="IPR013785">
    <property type="entry name" value="Aldolase_TIM"/>
</dbReference>
<accession>A0ABT1SSN2</accession>
<feature type="domain" description="6-phospho-N-acetylmuramidase N-terminal" evidence="2">
    <location>
        <begin position="3"/>
        <end position="233"/>
    </location>
</feature>
<feature type="domain" description="6-phospho-N-acetylmuramidase C-terminal" evidence="1">
    <location>
        <begin position="257"/>
        <end position="357"/>
    </location>
</feature>
<keyword evidence="4" id="KW-1185">Reference proteome</keyword>
<protein>
    <submittedName>
        <fullName evidence="3">MupG family TIM beta-alpha barrel fold protein</fullName>
    </submittedName>
</protein>
<dbReference type="Pfam" id="PF05913">
    <property type="entry name" value="MupG_C"/>
    <property type="match status" value="1"/>
</dbReference>
<comment type="caution">
    <text evidence="3">The sequence shown here is derived from an EMBL/GenBank/DDBJ whole genome shotgun (WGS) entry which is preliminary data.</text>
</comment>
<gene>
    <name evidence="3" type="ORF">NE675_07215</name>
</gene>
<dbReference type="InterPro" id="IPR043894">
    <property type="entry name" value="MupG_C"/>
</dbReference>
<dbReference type="InterPro" id="IPR043797">
    <property type="entry name" value="MupG_N"/>
</dbReference>
<dbReference type="Pfam" id="PF19200">
    <property type="entry name" value="MupG_N"/>
    <property type="match status" value="1"/>
</dbReference>
<dbReference type="Gene3D" id="2.40.100.10">
    <property type="entry name" value="Cyclophilin-like"/>
    <property type="match status" value="1"/>
</dbReference>
<name>A0ABT1SSN2_9FIRM</name>
<dbReference type="PANTHER" id="PTHR38435:SF2">
    <property type="entry name" value="DUF871 DOMAIN-CONTAINING PROTEIN"/>
    <property type="match status" value="1"/>
</dbReference>